<organism evidence="8 9">
    <name type="scientific">Glycomyces rhizosphaerae</name>
    <dbReference type="NCBI Taxonomy" id="2054422"/>
    <lineage>
        <taxon>Bacteria</taxon>
        <taxon>Bacillati</taxon>
        <taxon>Actinomycetota</taxon>
        <taxon>Actinomycetes</taxon>
        <taxon>Glycomycetales</taxon>
        <taxon>Glycomycetaceae</taxon>
        <taxon>Glycomyces</taxon>
    </lineage>
</organism>
<keyword evidence="4" id="KW-0238">DNA-binding</keyword>
<gene>
    <name evidence="8" type="ORF">ACFO8M_08745</name>
</gene>
<dbReference type="NCBIfam" id="TIGR02937">
    <property type="entry name" value="sigma70-ECF"/>
    <property type="match status" value="1"/>
</dbReference>
<evidence type="ECO:0000256" key="1">
    <source>
        <dbReference type="ARBA" id="ARBA00010641"/>
    </source>
</evidence>
<dbReference type="SUPFAM" id="SSF88659">
    <property type="entry name" value="Sigma3 and sigma4 domains of RNA polymerase sigma factors"/>
    <property type="match status" value="1"/>
</dbReference>
<name>A0ABV7PX13_9ACTN</name>
<feature type="domain" description="RNA polymerase sigma factor 70 region 4 type 2" evidence="7">
    <location>
        <begin position="88"/>
        <end position="137"/>
    </location>
</feature>
<dbReference type="InterPro" id="IPR039425">
    <property type="entry name" value="RNA_pol_sigma-70-like"/>
</dbReference>
<dbReference type="InterPro" id="IPR007627">
    <property type="entry name" value="RNA_pol_sigma70_r2"/>
</dbReference>
<dbReference type="InterPro" id="IPR014284">
    <property type="entry name" value="RNA_pol_sigma-70_dom"/>
</dbReference>
<dbReference type="SUPFAM" id="SSF88946">
    <property type="entry name" value="Sigma2 domain of RNA polymerase sigma factors"/>
    <property type="match status" value="1"/>
</dbReference>
<dbReference type="InterPro" id="IPR013325">
    <property type="entry name" value="RNA_pol_sigma_r2"/>
</dbReference>
<keyword evidence="9" id="KW-1185">Reference proteome</keyword>
<dbReference type="InterPro" id="IPR013324">
    <property type="entry name" value="RNA_pol_sigma_r3/r4-like"/>
</dbReference>
<dbReference type="PANTHER" id="PTHR43133:SF8">
    <property type="entry name" value="RNA POLYMERASE SIGMA FACTOR HI_1459-RELATED"/>
    <property type="match status" value="1"/>
</dbReference>
<protein>
    <submittedName>
        <fullName evidence="8">RNA polymerase sigma factor</fullName>
    </submittedName>
</protein>
<dbReference type="Proteomes" id="UP001595712">
    <property type="component" value="Unassembled WGS sequence"/>
</dbReference>
<dbReference type="RefSeq" id="WP_387973700.1">
    <property type="nucleotide sequence ID" value="NZ_JBHRWO010000008.1"/>
</dbReference>
<dbReference type="Pfam" id="PF08281">
    <property type="entry name" value="Sigma70_r4_2"/>
    <property type="match status" value="1"/>
</dbReference>
<dbReference type="Gene3D" id="1.10.1740.10">
    <property type="match status" value="1"/>
</dbReference>
<evidence type="ECO:0000313" key="8">
    <source>
        <dbReference type="EMBL" id="MFC3492571.1"/>
    </source>
</evidence>
<comment type="similarity">
    <text evidence="1">Belongs to the sigma-70 factor family. ECF subfamily.</text>
</comment>
<keyword evidence="3" id="KW-0731">Sigma factor</keyword>
<evidence type="ECO:0000256" key="4">
    <source>
        <dbReference type="ARBA" id="ARBA00023125"/>
    </source>
</evidence>
<feature type="domain" description="RNA polymerase sigma-70 region 2" evidence="6">
    <location>
        <begin position="25"/>
        <end position="68"/>
    </location>
</feature>
<accession>A0ABV7PX13</accession>
<comment type="caution">
    <text evidence="8">The sequence shown here is derived from an EMBL/GenBank/DDBJ whole genome shotgun (WGS) entry which is preliminary data.</text>
</comment>
<dbReference type="InterPro" id="IPR036388">
    <property type="entry name" value="WH-like_DNA-bd_sf"/>
</dbReference>
<proteinExistence type="inferred from homology"/>
<dbReference type="Gene3D" id="1.10.10.10">
    <property type="entry name" value="Winged helix-like DNA-binding domain superfamily/Winged helix DNA-binding domain"/>
    <property type="match status" value="1"/>
</dbReference>
<evidence type="ECO:0000259" key="7">
    <source>
        <dbReference type="Pfam" id="PF08281"/>
    </source>
</evidence>
<dbReference type="EMBL" id="JBHRWO010000008">
    <property type="protein sequence ID" value="MFC3492571.1"/>
    <property type="molecule type" value="Genomic_DNA"/>
</dbReference>
<evidence type="ECO:0000256" key="2">
    <source>
        <dbReference type="ARBA" id="ARBA00023015"/>
    </source>
</evidence>
<evidence type="ECO:0000256" key="5">
    <source>
        <dbReference type="ARBA" id="ARBA00023163"/>
    </source>
</evidence>
<evidence type="ECO:0000313" key="9">
    <source>
        <dbReference type="Proteomes" id="UP001595712"/>
    </source>
</evidence>
<evidence type="ECO:0000256" key="3">
    <source>
        <dbReference type="ARBA" id="ARBA00023082"/>
    </source>
</evidence>
<keyword evidence="2" id="KW-0805">Transcription regulation</keyword>
<sequence>MNELLDALAPFVGRICGPIALGHGADASQEALIAIFKSLKTLRAPEAVWGWARTIAVREAVRVARDRRTVPAELADLPQRGDPQLETEIGDVLRRLSPEHRAVLVLRDLEGYSESEAAALLAIEVGTVKSRLHRARRTFREVWSE</sequence>
<evidence type="ECO:0000259" key="6">
    <source>
        <dbReference type="Pfam" id="PF04542"/>
    </source>
</evidence>
<reference evidence="9" key="1">
    <citation type="journal article" date="2019" name="Int. J. Syst. Evol. Microbiol.">
        <title>The Global Catalogue of Microorganisms (GCM) 10K type strain sequencing project: providing services to taxonomists for standard genome sequencing and annotation.</title>
        <authorList>
            <consortium name="The Broad Institute Genomics Platform"/>
            <consortium name="The Broad Institute Genome Sequencing Center for Infectious Disease"/>
            <person name="Wu L."/>
            <person name="Ma J."/>
        </authorList>
    </citation>
    <scope>NUCLEOTIDE SEQUENCE [LARGE SCALE GENOMIC DNA]</scope>
    <source>
        <strain evidence="9">CGMCC 4.7396</strain>
    </source>
</reference>
<dbReference type="Pfam" id="PF04542">
    <property type="entry name" value="Sigma70_r2"/>
    <property type="match status" value="1"/>
</dbReference>
<dbReference type="PANTHER" id="PTHR43133">
    <property type="entry name" value="RNA POLYMERASE ECF-TYPE SIGMA FACTO"/>
    <property type="match status" value="1"/>
</dbReference>
<dbReference type="InterPro" id="IPR013249">
    <property type="entry name" value="RNA_pol_sigma70_r4_t2"/>
</dbReference>
<dbReference type="CDD" id="cd06171">
    <property type="entry name" value="Sigma70_r4"/>
    <property type="match status" value="1"/>
</dbReference>
<keyword evidence="5" id="KW-0804">Transcription</keyword>